<dbReference type="InterPro" id="IPR052188">
    <property type="entry name" value="Ni-pincer_cofactor_biosynth"/>
</dbReference>
<dbReference type="Proteomes" id="UP001400965">
    <property type="component" value="Unassembled WGS sequence"/>
</dbReference>
<evidence type="ECO:0000259" key="1">
    <source>
        <dbReference type="Pfam" id="PF01171"/>
    </source>
</evidence>
<dbReference type="PANTHER" id="PTHR43169">
    <property type="entry name" value="EXSB FAMILY PROTEIN"/>
    <property type="match status" value="1"/>
</dbReference>
<feature type="domain" description="tRNA(Ile)-lysidine/2-thiocytidine synthase N-terminal" evidence="1">
    <location>
        <begin position="22"/>
        <end position="129"/>
    </location>
</feature>
<evidence type="ECO:0000313" key="3">
    <source>
        <dbReference type="Proteomes" id="UP001400965"/>
    </source>
</evidence>
<dbReference type="PIRSF" id="PIRSF006661">
    <property type="entry name" value="PP-lp_UCP006661"/>
    <property type="match status" value="1"/>
</dbReference>
<dbReference type="Pfam" id="PF01171">
    <property type="entry name" value="ATP_bind_3"/>
    <property type="match status" value="1"/>
</dbReference>
<comment type="caution">
    <text evidence="2">The sequence shown here is derived from an EMBL/GenBank/DDBJ whole genome shotgun (WGS) entry which is preliminary data.</text>
</comment>
<keyword evidence="3" id="KW-1185">Reference proteome</keyword>
<dbReference type="PANTHER" id="PTHR43169:SF2">
    <property type="entry name" value="NAD_GMP SYNTHASE DOMAIN-CONTAINING PROTEIN"/>
    <property type="match status" value="1"/>
</dbReference>
<gene>
    <name evidence="2" type="primary">larE</name>
    <name evidence="2" type="ORF">GCM10008917_16680</name>
</gene>
<reference evidence="3" key="1">
    <citation type="journal article" date="2019" name="Int. J. Syst. Evol. Microbiol.">
        <title>The Global Catalogue of Microorganisms (GCM) 10K type strain sequencing project: providing services to taxonomists for standard genome sequencing and annotation.</title>
        <authorList>
            <consortium name="The Broad Institute Genomics Platform"/>
            <consortium name="The Broad Institute Genome Sequencing Center for Infectious Disease"/>
            <person name="Wu L."/>
            <person name="Ma J."/>
        </authorList>
    </citation>
    <scope>NUCLEOTIDE SEQUENCE [LARGE SCALE GENOMIC DNA]</scope>
    <source>
        <strain evidence="3">JCM 6486</strain>
    </source>
</reference>
<dbReference type="InterPro" id="IPR005232">
    <property type="entry name" value="LarE"/>
</dbReference>
<protein>
    <submittedName>
        <fullName evidence="2">ATP-dependent sacrificial sulfur transferase LarE</fullName>
    </submittedName>
</protein>
<accession>A0ABP3XF33</accession>
<dbReference type="Gene3D" id="3.40.50.620">
    <property type="entry name" value="HUPs"/>
    <property type="match status" value="1"/>
</dbReference>
<dbReference type="InterPro" id="IPR011063">
    <property type="entry name" value="TilS/TtcA_N"/>
</dbReference>
<dbReference type="EMBL" id="BAAACP010000008">
    <property type="protein sequence ID" value="GAA0864192.1"/>
    <property type="molecule type" value="Genomic_DNA"/>
</dbReference>
<proteinExistence type="predicted"/>
<dbReference type="InterPro" id="IPR014729">
    <property type="entry name" value="Rossmann-like_a/b/a_fold"/>
</dbReference>
<dbReference type="SUPFAM" id="SSF52402">
    <property type="entry name" value="Adenine nucleotide alpha hydrolases-like"/>
    <property type="match status" value="1"/>
</dbReference>
<evidence type="ECO:0000313" key="2">
    <source>
        <dbReference type="EMBL" id="GAA0864192.1"/>
    </source>
</evidence>
<dbReference type="GO" id="GO:0016740">
    <property type="term" value="F:transferase activity"/>
    <property type="evidence" value="ECO:0007669"/>
    <property type="project" value="UniProtKB-KW"/>
</dbReference>
<sequence length="271" mass="31157">MGMNTSNKLEVLKNKLKELESVIIAFSGGVDSTFLLKVAHDTLGDKCIAVTIHAMMHSNREIEEAKAYTKTLGVKHIVLEIDNFDIKEFIDNDEKRCYYCKKTIFTNIKNIAKESNINYVLDGTNLDDLGDYRPGLKALEELDIKSLLKDSLLTKEDIRILSKELNVPTFNKPAFACLATRIPYGETITNDKLRMIEKSEEYLQDLGFKQFRVRTHNDLARIEVEENEIHKFFDKELLKNTHNKLKDIGFKYVSLDLLGYRMGSMNEGIKH</sequence>
<organism evidence="2 3">
    <name type="scientific">Paraclostridium tenue</name>
    <dbReference type="NCBI Taxonomy" id="1737"/>
    <lineage>
        <taxon>Bacteria</taxon>
        <taxon>Bacillati</taxon>
        <taxon>Bacillota</taxon>
        <taxon>Clostridia</taxon>
        <taxon>Peptostreptococcales</taxon>
        <taxon>Peptostreptococcaceae</taxon>
        <taxon>Paraclostridium</taxon>
    </lineage>
</organism>
<name>A0ABP3XF33_9FIRM</name>
<dbReference type="CDD" id="cd01990">
    <property type="entry name" value="LarE-like"/>
    <property type="match status" value="1"/>
</dbReference>
<dbReference type="NCBIfam" id="TIGR00268">
    <property type="entry name" value="ATP-dependent sacrificial sulfur transferase LarE"/>
    <property type="match status" value="1"/>
</dbReference>
<keyword evidence="2" id="KW-0808">Transferase</keyword>